<organism evidence="2 3">
    <name type="scientific">Baudoinia panamericana (strain UAMH 10762)</name>
    <name type="common">Angels' share fungus</name>
    <name type="synonym">Baudoinia compniacensis (strain UAMH 10762)</name>
    <dbReference type="NCBI Taxonomy" id="717646"/>
    <lineage>
        <taxon>Eukaryota</taxon>
        <taxon>Fungi</taxon>
        <taxon>Dikarya</taxon>
        <taxon>Ascomycota</taxon>
        <taxon>Pezizomycotina</taxon>
        <taxon>Dothideomycetes</taxon>
        <taxon>Dothideomycetidae</taxon>
        <taxon>Mycosphaerellales</taxon>
        <taxon>Teratosphaeriaceae</taxon>
        <taxon>Baudoinia</taxon>
    </lineage>
</organism>
<dbReference type="OrthoDB" id="4676at2759"/>
<accession>M2MS51</accession>
<keyword evidence="3" id="KW-1185">Reference proteome</keyword>
<feature type="region of interest" description="Disordered" evidence="1">
    <location>
        <begin position="1"/>
        <end position="84"/>
    </location>
</feature>
<dbReference type="eggNOG" id="ENOG502S5UV">
    <property type="taxonomic scope" value="Eukaryota"/>
</dbReference>
<dbReference type="EMBL" id="KB445551">
    <property type="protein sequence ID" value="EMC99676.1"/>
    <property type="molecule type" value="Genomic_DNA"/>
</dbReference>
<dbReference type="AlphaFoldDB" id="M2MS51"/>
<dbReference type="HOGENOM" id="CLU_054585_1_0_1"/>
<reference evidence="2 3" key="1">
    <citation type="journal article" date="2012" name="PLoS Pathog.">
        <title>Diverse lifestyles and strategies of plant pathogenesis encoded in the genomes of eighteen Dothideomycetes fungi.</title>
        <authorList>
            <person name="Ohm R.A."/>
            <person name="Feau N."/>
            <person name="Henrissat B."/>
            <person name="Schoch C.L."/>
            <person name="Horwitz B.A."/>
            <person name="Barry K.W."/>
            <person name="Condon B.J."/>
            <person name="Copeland A.C."/>
            <person name="Dhillon B."/>
            <person name="Glaser F."/>
            <person name="Hesse C.N."/>
            <person name="Kosti I."/>
            <person name="LaButti K."/>
            <person name="Lindquist E.A."/>
            <person name="Lucas S."/>
            <person name="Salamov A.A."/>
            <person name="Bradshaw R.E."/>
            <person name="Ciuffetti L."/>
            <person name="Hamelin R.C."/>
            <person name="Kema G.H.J."/>
            <person name="Lawrence C."/>
            <person name="Scott J.A."/>
            <person name="Spatafora J.W."/>
            <person name="Turgeon B.G."/>
            <person name="de Wit P.J.G.M."/>
            <person name="Zhong S."/>
            <person name="Goodwin S.B."/>
            <person name="Grigoriev I.V."/>
        </authorList>
    </citation>
    <scope>NUCLEOTIDE SEQUENCE [LARGE SCALE GENOMIC DNA]</scope>
    <source>
        <strain evidence="2 3">UAMH 10762</strain>
    </source>
</reference>
<dbReference type="Proteomes" id="UP000011761">
    <property type="component" value="Unassembled WGS sequence"/>
</dbReference>
<proteinExistence type="predicted"/>
<dbReference type="GeneID" id="19111104"/>
<evidence type="ECO:0000256" key="1">
    <source>
        <dbReference type="SAM" id="MobiDB-lite"/>
    </source>
</evidence>
<evidence type="ECO:0008006" key="4">
    <source>
        <dbReference type="Google" id="ProtNLM"/>
    </source>
</evidence>
<evidence type="ECO:0000313" key="2">
    <source>
        <dbReference type="EMBL" id="EMC99676.1"/>
    </source>
</evidence>
<protein>
    <recommendedName>
        <fullName evidence="4">HhH-GPD domain-containing protein</fullName>
    </recommendedName>
</protein>
<dbReference type="KEGG" id="bcom:BAUCODRAFT_30055"/>
<dbReference type="RefSeq" id="XP_007672935.1">
    <property type="nucleotide sequence ID" value="XM_007674745.1"/>
</dbReference>
<dbReference type="OMA" id="RRVQWQW"/>
<gene>
    <name evidence="2" type="ORF">BAUCODRAFT_30055</name>
</gene>
<sequence length="338" mass="37797">MAPKKRATKAKVEQEADGATEAIADEAPPIDEPLGENQSHDAEPEETVEKQQPSKKRKKATKSDEPQKAARRSGRGAPKSKPSEQQLLNYMLSHDAEELCRPEDETADIKERGDIRTYSSSVLSPFEELLCAAVLSRPISHRLGLRTIRTILNKPYRFISARAVKDAGPEQCHEAVWAAHTQHKQKTAEEISHIADVVLEKFTSTDDKEGRELRKVRDECGGDIDRERELIKSSVKGIGKTGLDIFFRRVQWQWDSAFPFVDDRTARSLRNLGLPDDSKELEKLLNEHWSSLDTKHLAGGDKSRKQKRAFVVLLERATGSDLENKTEAVIEAAAGTAS</sequence>
<name>M2MS51_BAUPA</name>
<evidence type="ECO:0000313" key="3">
    <source>
        <dbReference type="Proteomes" id="UP000011761"/>
    </source>
</evidence>